<proteinExistence type="predicted"/>
<dbReference type="EMBL" id="BJVY01000045">
    <property type="protein sequence ID" value="GEL74307.1"/>
    <property type="molecule type" value="Genomic_DNA"/>
</dbReference>
<name>A0A511HL52_9BACT</name>
<dbReference type="Proteomes" id="UP000321224">
    <property type="component" value="Unassembled WGS sequence"/>
</dbReference>
<reference evidence="1 2" key="1">
    <citation type="submission" date="2019-07" db="EMBL/GenBank/DDBJ databases">
        <title>Whole genome shotgun sequence of Myxococcus virescens NBRC 100334.</title>
        <authorList>
            <person name="Hosoyama A."/>
            <person name="Uohara A."/>
            <person name="Ohji S."/>
            <person name="Ichikawa N."/>
        </authorList>
    </citation>
    <scope>NUCLEOTIDE SEQUENCE [LARGE SCALE GENOMIC DNA]</scope>
    <source>
        <strain evidence="1 2">NBRC 100334</strain>
    </source>
</reference>
<sequence>MEGTGASRAINPSFFSASQKASGIATVMDCTVAFTCSGGRAPGMTDETTEGAAANWSAPPQWGGMPCFSLGVSV</sequence>
<dbReference type="AlphaFoldDB" id="A0A511HL52"/>
<comment type="caution">
    <text evidence="1">The sequence shown here is derived from an EMBL/GenBank/DDBJ whole genome shotgun (WGS) entry which is preliminary data.</text>
</comment>
<gene>
    <name evidence="1" type="ORF">MVI01_60910</name>
</gene>
<accession>A0A511HL52</accession>
<organism evidence="1 2">
    <name type="scientific">Myxococcus virescens</name>
    <dbReference type="NCBI Taxonomy" id="83456"/>
    <lineage>
        <taxon>Bacteria</taxon>
        <taxon>Pseudomonadati</taxon>
        <taxon>Myxococcota</taxon>
        <taxon>Myxococcia</taxon>
        <taxon>Myxococcales</taxon>
        <taxon>Cystobacterineae</taxon>
        <taxon>Myxococcaceae</taxon>
        <taxon>Myxococcus</taxon>
    </lineage>
</organism>
<protein>
    <submittedName>
        <fullName evidence="1">Uncharacterized protein</fullName>
    </submittedName>
</protein>
<evidence type="ECO:0000313" key="1">
    <source>
        <dbReference type="EMBL" id="GEL74307.1"/>
    </source>
</evidence>
<evidence type="ECO:0000313" key="2">
    <source>
        <dbReference type="Proteomes" id="UP000321224"/>
    </source>
</evidence>